<feature type="transmembrane region" description="Helical" evidence="10">
    <location>
        <begin position="621"/>
        <end position="641"/>
    </location>
</feature>
<feature type="transmembrane region" description="Helical" evidence="10">
    <location>
        <begin position="312"/>
        <end position="330"/>
    </location>
</feature>
<comment type="subcellular location">
    <subcellularLocation>
        <location evidence="1">Cell inner membrane</location>
        <topology evidence="1">Multi-pass membrane protein</topology>
    </subcellularLocation>
</comment>
<dbReference type="EMBL" id="CP146612">
    <property type="protein sequence ID" value="WWX24974.1"/>
    <property type="molecule type" value="Genomic_DNA"/>
</dbReference>
<comment type="similarity">
    <text evidence="2">Belongs to the CcmF/CycK/Ccl1/NrfE/CcsA family.</text>
</comment>
<evidence type="ECO:0000256" key="6">
    <source>
        <dbReference type="ARBA" id="ARBA00022748"/>
    </source>
</evidence>
<feature type="transmembrane region" description="Helical" evidence="10">
    <location>
        <begin position="40"/>
        <end position="61"/>
    </location>
</feature>
<dbReference type="InterPro" id="IPR003568">
    <property type="entry name" value="Cyt_c_biogenesis_CcmF"/>
</dbReference>
<evidence type="ECO:0000256" key="3">
    <source>
        <dbReference type="ARBA" id="ARBA00022475"/>
    </source>
</evidence>
<evidence type="ECO:0000256" key="8">
    <source>
        <dbReference type="ARBA" id="ARBA00023136"/>
    </source>
</evidence>
<feature type="transmembrane region" description="Helical" evidence="10">
    <location>
        <begin position="450"/>
        <end position="468"/>
    </location>
</feature>
<evidence type="ECO:0000259" key="12">
    <source>
        <dbReference type="Pfam" id="PF16327"/>
    </source>
</evidence>
<dbReference type="PANTHER" id="PTHR43653">
    <property type="entry name" value="CYTOCHROME C ASSEMBLY PROTEIN-RELATED"/>
    <property type="match status" value="1"/>
</dbReference>
<dbReference type="Pfam" id="PF16327">
    <property type="entry name" value="CcmF_C"/>
    <property type="match status" value="1"/>
</dbReference>
<keyword evidence="5 10" id="KW-0812">Transmembrane</keyword>
<keyword evidence="3" id="KW-1003">Cell membrane</keyword>
<evidence type="ECO:0000313" key="14">
    <source>
        <dbReference type="Proteomes" id="UP001375370"/>
    </source>
</evidence>
<dbReference type="RefSeq" id="WP_338737107.1">
    <property type="nucleotide sequence ID" value="NZ_CP146612.1"/>
</dbReference>
<accession>A0ABZ2J6U9</accession>
<keyword evidence="6" id="KW-0201">Cytochrome c-type biogenesis</keyword>
<gene>
    <name evidence="13" type="ORF">V8247_06860</name>
</gene>
<evidence type="ECO:0000259" key="11">
    <source>
        <dbReference type="Pfam" id="PF01578"/>
    </source>
</evidence>
<evidence type="ECO:0000256" key="1">
    <source>
        <dbReference type="ARBA" id="ARBA00004429"/>
    </source>
</evidence>
<reference evidence="13 14" key="1">
    <citation type="submission" date="2024-03" db="EMBL/GenBank/DDBJ databases">
        <title>A Dehalogenimonas Isolated from Estuarine Sediments Dihaloeliminates Chlorinated Alkanes.</title>
        <authorList>
            <person name="Yang Y."/>
            <person name="Wang H."/>
        </authorList>
    </citation>
    <scope>NUCLEOTIDE SEQUENCE [LARGE SCALE GENOMIC DNA]</scope>
    <source>
        <strain evidence="13 14">W</strain>
    </source>
</reference>
<evidence type="ECO:0000256" key="5">
    <source>
        <dbReference type="ARBA" id="ARBA00022692"/>
    </source>
</evidence>
<sequence length="649" mass="71282">MADIGYIALFLALAVSVYSVIAFIVGGIKNGNSAWFGSARNSLLAATGLITIAVGVLWTAILTHQFNIEYVAQYTSTDMPLVYLISTLWAGNDGSLLFWAWLLSIFAAIVVLTRHRTGQDLVPIASAVMMFSLVFFLVLLVVVANPFDTLSFTPLEGNGLNPLLENIGMVVHPPTLLFGYVGFTVPFAFAIAALVKGRASDEWLVLSRRWALITWLILGLGLVIGMWWAYVELGWGGYWAWDPVENAGLMPWLLATAFLHSIKMQRRRGMFKVWNMLLIIGTFGLSIFGTFLTRSGLLSSVHTFGETGLEPYFLTFLGVTILGALGLLAYRSRMLRSETEMESFVSRESTFLLNNLLFVGATIAVFVGTMFPAISELFGGSEVTLGANFFNQVNGPIFLAIVALAGICTLIGWRKASNSNLIRNFLRPLIAALVLAVVLFALGVRELTALAAYPLLLFVLMTILTEWLRGANSRRKVRNENFIIAFLRLIWSNKPRYGGYIIHLGILVMTMGIIGSSVFDAKTTAVLNEGETVEINQYALTFDKLDFYTTPSRDVITAGLAVTADGKDAGHIIAEKIYHYSFAQPVTEVGIIGSPIEDLYVIFIDWDETGAAAFEIRVIPLVLWVWIGGMIIALGGVVAFWPERRAVTA</sequence>
<feature type="transmembrane region" description="Helical" evidence="10">
    <location>
        <begin position="6"/>
        <end position="28"/>
    </location>
</feature>
<protein>
    <submittedName>
        <fullName evidence="13">Heme lyase CcmF/NrfE family subunit</fullName>
    </submittedName>
</protein>
<feature type="transmembrane region" description="Helical" evidence="10">
    <location>
        <begin position="124"/>
        <end position="144"/>
    </location>
</feature>
<evidence type="ECO:0000256" key="10">
    <source>
        <dbReference type="SAM" id="Phobius"/>
    </source>
</evidence>
<feature type="transmembrane region" description="Helical" evidence="10">
    <location>
        <begin position="243"/>
        <end position="262"/>
    </location>
</feature>
<dbReference type="InterPro" id="IPR003567">
    <property type="entry name" value="Cyt_c_biogenesis"/>
</dbReference>
<evidence type="ECO:0000313" key="13">
    <source>
        <dbReference type="EMBL" id="WWX24974.1"/>
    </source>
</evidence>
<comment type="function">
    <text evidence="9">Required for the biogenesis of c-type cytochromes. Possible subunit of a heme lyase.</text>
</comment>
<keyword evidence="4" id="KW-0997">Cell inner membrane</keyword>
<keyword evidence="13" id="KW-0456">Lyase</keyword>
<dbReference type="PANTHER" id="PTHR43653:SF1">
    <property type="entry name" value="CYTOCHROME C-TYPE BIOGENESIS PROTEIN CCMF"/>
    <property type="match status" value="1"/>
</dbReference>
<dbReference type="InterPro" id="IPR002541">
    <property type="entry name" value="Cyt_c_assembly"/>
</dbReference>
<evidence type="ECO:0000256" key="7">
    <source>
        <dbReference type="ARBA" id="ARBA00022989"/>
    </source>
</evidence>
<dbReference type="PRINTS" id="PR01410">
    <property type="entry name" value="CCBIOGENESIS"/>
</dbReference>
<keyword evidence="8 10" id="KW-0472">Membrane</keyword>
<organism evidence="13 14">
    <name type="scientific">Candidatus Dehalogenimonas loeffleri</name>
    <dbReference type="NCBI Taxonomy" id="3127115"/>
    <lineage>
        <taxon>Bacteria</taxon>
        <taxon>Bacillati</taxon>
        <taxon>Chloroflexota</taxon>
        <taxon>Dehalococcoidia</taxon>
        <taxon>Dehalococcoidales</taxon>
        <taxon>Dehalococcoidaceae</taxon>
        <taxon>Dehalogenimonas</taxon>
    </lineage>
</organism>
<feature type="transmembrane region" description="Helical" evidence="10">
    <location>
        <begin position="209"/>
        <end position="231"/>
    </location>
</feature>
<dbReference type="Pfam" id="PF01578">
    <property type="entry name" value="Cytochrom_C_asm"/>
    <property type="match status" value="1"/>
</dbReference>
<feature type="transmembrane region" description="Helical" evidence="10">
    <location>
        <begin position="81"/>
        <end position="112"/>
    </location>
</feature>
<keyword evidence="14" id="KW-1185">Reference proteome</keyword>
<name>A0ABZ2J6U9_9CHLR</name>
<dbReference type="GO" id="GO:0016829">
    <property type="term" value="F:lyase activity"/>
    <property type="evidence" value="ECO:0007669"/>
    <property type="project" value="UniProtKB-KW"/>
</dbReference>
<dbReference type="PRINTS" id="PR01411">
    <property type="entry name" value="CCMFBIOGNSIS"/>
</dbReference>
<feature type="transmembrane region" description="Helical" evidence="10">
    <location>
        <begin position="395"/>
        <end position="413"/>
    </location>
</feature>
<dbReference type="Proteomes" id="UP001375370">
    <property type="component" value="Chromosome"/>
</dbReference>
<proteinExistence type="inferred from homology"/>
<feature type="transmembrane region" description="Helical" evidence="10">
    <location>
        <begin position="425"/>
        <end position="444"/>
    </location>
</feature>
<evidence type="ECO:0000256" key="4">
    <source>
        <dbReference type="ARBA" id="ARBA00022519"/>
    </source>
</evidence>
<feature type="domain" description="Cytochrome c assembly protein" evidence="11">
    <location>
        <begin position="94"/>
        <end position="296"/>
    </location>
</feature>
<dbReference type="InterPro" id="IPR032523">
    <property type="entry name" value="CcmF_C"/>
</dbReference>
<feature type="transmembrane region" description="Helical" evidence="10">
    <location>
        <begin position="177"/>
        <end position="197"/>
    </location>
</feature>
<feature type="transmembrane region" description="Helical" evidence="10">
    <location>
        <begin position="274"/>
        <end position="292"/>
    </location>
</feature>
<feature type="transmembrane region" description="Helical" evidence="10">
    <location>
        <begin position="351"/>
        <end position="375"/>
    </location>
</feature>
<keyword evidence="7 10" id="KW-1133">Transmembrane helix</keyword>
<feature type="transmembrane region" description="Helical" evidence="10">
    <location>
        <begin position="497"/>
        <end position="519"/>
    </location>
</feature>
<evidence type="ECO:0000256" key="9">
    <source>
        <dbReference type="ARBA" id="ARBA00037230"/>
    </source>
</evidence>
<evidence type="ECO:0000256" key="2">
    <source>
        <dbReference type="ARBA" id="ARBA00009186"/>
    </source>
</evidence>
<feature type="domain" description="Cytochrome c-type biogenesis protein CcmF C-terminal" evidence="12">
    <location>
        <begin position="314"/>
        <end position="640"/>
    </location>
</feature>